<evidence type="ECO:0000313" key="6">
    <source>
        <dbReference type="EMBL" id="CAE7405566.1"/>
    </source>
</evidence>
<evidence type="ECO:0000259" key="5">
    <source>
        <dbReference type="Pfam" id="PF00155"/>
    </source>
</evidence>
<comment type="cofactor">
    <cofactor evidence="1">
        <name>pyridoxal 5'-phosphate</name>
        <dbReference type="ChEBI" id="CHEBI:597326"/>
    </cofactor>
</comment>
<dbReference type="PANTHER" id="PTHR42790">
    <property type="entry name" value="AMINOTRANSFERASE"/>
    <property type="match status" value="1"/>
</dbReference>
<dbReference type="GO" id="GO:0030170">
    <property type="term" value="F:pyridoxal phosphate binding"/>
    <property type="evidence" value="ECO:0007669"/>
    <property type="project" value="InterPro"/>
</dbReference>
<evidence type="ECO:0000256" key="4">
    <source>
        <dbReference type="ARBA" id="ARBA00022898"/>
    </source>
</evidence>
<dbReference type="Proteomes" id="UP000601435">
    <property type="component" value="Unassembled WGS sequence"/>
</dbReference>
<dbReference type="InterPro" id="IPR050859">
    <property type="entry name" value="Class-I_PLP-dep_aminotransf"/>
</dbReference>
<dbReference type="PANTHER" id="PTHR42790:SF19">
    <property type="entry name" value="KYNURENINE_ALPHA-AMINOADIPATE AMINOTRANSFERASE, MITOCHONDRIAL"/>
    <property type="match status" value="1"/>
</dbReference>
<dbReference type="GO" id="GO:1901605">
    <property type="term" value="P:alpha-amino acid metabolic process"/>
    <property type="evidence" value="ECO:0007669"/>
    <property type="project" value="TreeGrafter"/>
</dbReference>
<evidence type="ECO:0000256" key="2">
    <source>
        <dbReference type="ARBA" id="ARBA00022576"/>
    </source>
</evidence>
<keyword evidence="4" id="KW-0663">Pyridoxal phosphate</keyword>
<dbReference type="AlphaFoldDB" id="A0A812QV36"/>
<evidence type="ECO:0000256" key="3">
    <source>
        <dbReference type="ARBA" id="ARBA00022679"/>
    </source>
</evidence>
<dbReference type="CDD" id="cd00609">
    <property type="entry name" value="AAT_like"/>
    <property type="match status" value="1"/>
</dbReference>
<dbReference type="OrthoDB" id="691673at2759"/>
<name>A0A812QV36_9DINO</name>
<protein>
    <recommendedName>
        <fullName evidence="5">Aminotransferase class I/classII large domain-containing protein</fullName>
    </recommendedName>
</protein>
<comment type="caution">
    <text evidence="6">The sequence shown here is derived from an EMBL/GenBank/DDBJ whole genome shotgun (WGS) entry which is preliminary data.</text>
</comment>
<dbReference type="Gene3D" id="3.40.640.10">
    <property type="entry name" value="Type I PLP-dependent aspartate aminotransferase-like (Major domain)"/>
    <property type="match status" value="1"/>
</dbReference>
<keyword evidence="7" id="KW-1185">Reference proteome</keyword>
<dbReference type="InterPro" id="IPR004839">
    <property type="entry name" value="Aminotransferase_I/II_large"/>
</dbReference>
<sequence length="266" mass="28723">MKDANNVVLCKGVPPDEYLPLNTICFTVKKWDSADDVQTVSVDAASTMLAQRYPALAWGQLKSILCEHTRSVCKPAASDWAIALSAGSMSALDIAIAMFLNPGDTILVEEFTFLAMINACVAAGLRLVPISCDSSGLCPESLELVLGSERSAGRVPKVLYTVPVGQNPLGTRLPAHRYQAIYDLCTEHGVVILEDDAYFYQQHNAHDSLADDDGSAVGELQNLGATFVSIDHKGMVFRLESFAKMLAPGFRLGWVTGPKRFIEALG</sequence>
<dbReference type="InterPro" id="IPR015424">
    <property type="entry name" value="PyrdxlP-dep_Trfase"/>
</dbReference>
<dbReference type="EMBL" id="CAJNJA010017675">
    <property type="protein sequence ID" value="CAE7405566.1"/>
    <property type="molecule type" value="Genomic_DNA"/>
</dbReference>
<evidence type="ECO:0000313" key="7">
    <source>
        <dbReference type="Proteomes" id="UP000601435"/>
    </source>
</evidence>
<evidence type="ECO:0000256" key="1">
    <source>
        <dbReference type="ARBA" id="ARBA00001933"/>
    </source>
</evidence>
<feature type="domain" description="Aminotransferase class I/classII large" evidence="5">
    <location>
        <begin position="79"/>
        <end position="265"/>
    </location>
</feature>
<accession>A0A812QV36</accession>
<dbReference type="InterPro" id="IPR015421">
    <property type="entry name" value="PyrdxlP-dep_Trfase_major"/>
</dbReference>
<gene>
    <name evidence="6" type="ORF">SNEC2469_LOCUS11127</name>
</gene>
<reference evidence="6" key="1">
    <citation type="submission" date="2021-02" db="EMBL/GenBank/DDBJ databases">
        <authorList>
            <person name="Dougan E. K."/>
            <person name="Rhodes N."/>
            <person name="Thang M."/>
            <person name="Chan C."/>
        </authorList>
    </citation>
    <scope>NUCLEOTIDE SEQUENCE</scope>
</reference>
<dbReference type="Pfam" id="PF00155">
    <property type="entry name" value="Aminotran_1_2"/>
    <property type="match status" value="1"/>
</dbReference>
<proteinExistence type="predicted"/>
<dbReference type="SUPFAM" id="SSF53383">
    <property type="entry name" value="PLP-dependent transferases"/>
    <property type="match status" value="1"/>
</dbReference>
<organism evidence="6 7">
    <name type="scientific">Symbiodinium necroappetens</name>
    <dbReference type="NCBI Taxonomy" id="1628268"/>
    <lineage>
        <taxon>Eukaryota</taxon>
        <taxon>Sar</taxon>
        <taxon>Alveolata</taxon>
        <taxon>Dinophyceae</taxon>
        <taxon>Suessiales</taxon>
        <taxon>Symbiodiniaceae</taxon>
        <taxon>Symbiodinium</taxon>
    </lineage>
</organism>
<dbReference type="GO" id="GO:0008483">
    <property type="term" value="F:transaminase activity"/>
    <property type="evidence" value="ECO:0007669"/>
    <property type="project" value="UniProtKB-KW"/>
</dbReference>
<keyword evidence="2" id="KW-0032">Aminotransferase</keyword>
<keyword evidence="3" id="KW-0808">Transferase</keyword>